<keyword evidence="5" id="KW-0274">FAD</keyword>
<evidence type="ECO:0000256" key="6">
    <source>
        <dbReference type="ARBA" id="ARBA00023002"/>
    </source>
</evidence>
<keyword evidence="6" id="KW-0560">Oxidoreductase</keyword>
<accession>A0A1I8F9H2</accession>
<comment type="cofactor">
    <cofactor evidence="1">
        <name>FAD</name>
        <dbReference type="ChEBI" id="CHEBI:57692"/>
    </cofactor>
</comment>
<feature type="region of interest" description="Disordered" evidence="8">
    <location>
        <begin position="561"/>
        <end position="595"/>
    </location>
</feature>
<reference evidence="11" key="1">
    <citation type="submission" date="2016-11" db="UniProtKB">
        <authorList>
            <consortium name="WormBaseParasite"/>
        </authorList>
    </citation>
    <scope>IDENTIFICATION</scope>
</reference>
<dbReference type="InterPro" id="IPR053806">
    <property type="entry name" value="MTHFR_C"/>
</dbReference>
<evidence type="ECO:0000256" key="7">
    <source>
        <dbReference type="RuleBase" id="RU004254"/>
    </source>
</evidence>
<dbReference type="SUPFAM" id="SSF51730">
    <property type="entry name" value="FAD-linked oxidoreductase"/>
    <property type="match status" value="1"/>
</dbReference>
<dbReference type="Proteomes" id="UP000095280">
    <property type="component" value="Unplaced"/>
</dbReference>
<sequence length="749" mass="81035">MPENSSSVAKMPAKEKLQQEEQERRSPPTSRQYRPLATRIRRRIEKGRRWFSCEFFPPRKHPGGRCEPRLQVRQLRQGRGRCSATSPGTGRRNPAGDSPTSSTSTEARLVRVLDRAKSLGLKNILALRGDLPEDADGNPGGASAAAIGGPAFASDLVRLIRRRYGSFFCIGVAGYPAGHPGRPPATREDLRRLKEKVDAGGRVHHHAAVLRVGRLPPLRVRLRRVGIDCPIIPGVLPLSKLTVPDSMLRVIEPIRDNDEAIRNLRHRAVHADVPGASGRAPGIHSTRLNPGRGEPSRILREHRALARGSASAVAMATVRNYERCAEAVRTRVLVPAAHQLRAPDAGTGMTIPTAGGAPSFRASKQERLRMWGSEPTSEPDIWRVLRQPPVRETSQPGRCPSHRLPWGDEEPLPSSSESRRGGEGAAAAGRSERARPAGATNPPAAGERRQQRPPGGTAGAAPAASCIQRAYLEFFLPGCRLPALQCGTEQPRWRRVSFHIARPVGNVNLANFSEPIALTWGVFPASEVAQPTVCDGGRLPGLGGTRPSPLWTEEWAPVRGGLAEPPPDRQCRGQPRAITKSDGQAGDTRWRSPARIRRRGLRAPEAEGGWPDFDCATGLFAEMFNGERLQESHRHPASPAAAPESGRSAAMSAAVSLGTTQGADVLVQLLGAELARQQQHAAGVALRTHQAMASWASVQSRWVAHLGELLELWPVCCRALLAEDFIAQPGVADISTKAGTAELYLKHCT</sequence>
<dbReference type="GO" id="GO:0004489">
    <property type="term" value="F:methylenetetrahydrofolate reductase [NAD(P)H] activity"/>
    <property type="evidence" value="ECO:0007669"/>
    <property type="project" value="InterPro"/>
</dbReference>
<dbReference type="GO" id="GO:0005829">
    <property type="term" value="C:cytosol"/>
    <property type="evidence" value="ECO:0007669"/>
    <property type="project" value="TreeGrafter"/>
</dbReference>
<dbReference type="GO" id="GO:0035999">
    <property type="term" value="P:tetrahydrofolate interconversion"/>
    <property type="evidence" value="ECO:0007669"/>
    <property type="project" value="UniProtKB-UniPathway"/>
</dbReference>
<dbReference type="InterPro" id="IPR003171">
    <property type="entry name" value="Mehydrof_redctse-like"/>
</dbReference>
<feature type="region of interest" description="Disordered" evidence="8">
    <location>
        <begin position="1"/>
        <end position="39"/>
    </location>
</feature>
<evidence type="ECO:0000313" key="10">
    <source>
        <dbReference type="Proteomes" id="UP000095280"/>
    </source>
</evidence>
<dbReference type="Pfam" id="PF21895">
    <property type="entry name" value="MTHFR_C"/>
    <property type="match status" value="1"/>
</dbReference>
<dbReference type="WBParaSite" id="maker-unitig_25865-snap-gene-0.2-mRNA-1">
    <property type="protein sequence ID" value="maker-unitig_25865-snap-gene-0.2-mRNA-1"/>
    <property type="gene ID" value="maker-unitig_25865-snap-gene-0.2"/>
</dbReference>
<feature type="compositionally biased region" description="Basic and acidic residues" evidence="8">
    <location>
        <begin position="12"/>
        <end position="26"/>
    </location>
</feature>
<keyword evidence="10" id="KW-1185">Reference proteome</keyword>
<feature type="region of interest" description="Disordered" evidence="8">
    <location>
        <begin position="273"/>
        <end position="294"/>
    </location>
</feature>
<dbReference type="AlphaFoldDB" id="A0A1I8F9H2"/>
<dbReference type="InterPro" id="IPR029041">
    <property type="entry name" value="FAD-linked_oxidoreductase-like"/>
</dbReference>
<feature type="region of interest" description="Disordered" evidence="8">
    <location>
        <begin position="371"/>
        <end position="461"/>
    </location>
</feature>
<name>A0A1I8F9H2_9PLAT</name>
<dbReference type="UniPathway" id="UPA00193"/>
<feature type="domain" description="MTHFR SAM-binding regulatory" evidence="9">
    <location>
        <begin position="361"/>
        <end position="556"/>
    </location>
</feature>
<comment type="similarity">
    <text evidence="3">Belongs to the methylenetetrahydrofolate reductase family.</text>
</comment>
<evidence type="ECO:0000256" key="8">
    <source>
        <dbReference type="SAM" id="MobiDB-lite"/>
    </source>
</evidence>
<comment type="pathway">
    <text evidence="2 7">One-carbon metabolism; tetrahydrofolate interconversion.</text>
</comment>
<evidence type="ECO:0000256" key="4">
    <source>
        <dbReference type="ARBA" id="ARBA00022630"/>
    </source>
</evidence>
<evidence type="ECO:0000313" key="11">
    <source>
        <dbReference type="WBParaSite" id="maker-unitig_25865-snap-gene-0.2-mRNA-1"/>
    </source>
</evidence>
<proteinExistence type="inferred from homology"/>
<feature type="region of interest" description="Disordered" evidence="8">
    <location>
        <begin position="74"/>
        <end position="107"/>
    </location>
</feature>
<dbReference type="Pfam" id="PF02219">
    <property type="entry name" value="MTHFR"/>
    <property type="match status" value="1"/>
</dbReference>
<evidence type="ECO:0000256" key="3">
    <source>
        <dbReference type="ARBA" id="ARBA00006743"/>
    </source>
</evidence>
<dbReference type="PANTHER" id="PTHR45754:SF3">
    <property type="entry name" value="METHYLENETETRAHYDROFOLATE REDUCTASE (NADPH)"/>
    <property type="match status" value="1"/>
</dbReference>
<evidence type="ECO:0000259" key="9">
    <source>
        <dbReference type="Pfam" id="PF21895"/>
    </source>
</evidence>
<protein>
    <submittedName>
        <fullName evidence="11">Methylenetetrahydrofolate reductase</fullName>
    </submittedName>
</protein>
<evidence type="ECO:0000256" key="2">
    <source>
        <dbReference type="ARBA" id="ARBA00004777"/>
    </source>
</evidence>
<dbReference type="PANTHER" id="PTHR45754">
    <property type="entry name" value="METHYLENETETRAHYDROFOLATE REDUCTASE"/>
    <property type="match status" value="1"/>
</dbReference>
<evidence type="ECO:0000256" key="5">
    <source>
        <dbReference type="ARBA" id="ARBA00022827"/>
    </source>
</evidence>
<dbReference type="Gene3D" id="3.20.20.220">
    <property type="match status" value="1"/>
</dbReference>
<keyword evidence="4" id="KW-0285">Flavoprotein</keyword>
<evidence type="ECO:0000256" key="1">
    <source>
        <dbReference type="ARBA" id="ARBA00001974"/>
    </source>
</evidence>
<dbReference type="GO" id="GO:0071949">
    <property type="term" value="F:FAD binding"/>
    <property type="evidence" value="ECO:0007669"/>
    <property type="project" value="TreeGrafter"/>
</dbReference>
<dbReference type="GO" id="GO:0009086">
    <property type="term" value="P:methionine biosynthetic process"/>
    <property type="evidence" value="ECO:0007669"/>
    <property type="project" value="TreeGrafter"/>
</dbReference>
<organism evidence="10 11">
    <name type="scientific">Macrostomum lignano</name>
    <dbReference type="NCBI Taxonomy" id="282301"/>
    <lineage>
        <taxon>Eukaryota</taxon>
        <taxon>Metazoa</taxon>
        <taxon>Spiralia</taxon>
        <taxon>Lophotrochozoa</taxon>
        <taxon>Platyhelminthes</taxon>
        <taxon>Rhabditophora</taxon>
        <taxon>Macrostomorpha</taxon>
        <taxon>Macrostomida</taxon>
        <taxon>Macrostomidae</taxon>
        <taxon>Macrostomum</taxon>
    </lineage>
</organism>